<sequence length="201" mass="21818">MGSSLLHPLPPDVRRDGERLFEVSMWCIGRDVRHADNLLLRHGFTRERIPAGQQGTSAYSGALPGGGALTLWGFGALCRVCGESIYVPRDGFTPVVVEEGRVTWPVFQAAGLGSPREPVTPCEHSASRAAVVALAGWMAGYEEWVLGLMGADWRHECFAARPKASRVPAEMLAVEWRRLAGRIEALERPVVDESFAPLAGA</sequence>
<accession>A0ABT4A5K1</accession>
<dbReference type="RefSeq" id="WP_267535781.1">
    <property type="nucleotide sequence ID" value="NZ_JAPNKA010000001.1"/>
</dbReference>
<protein>
    <submittedName>
        <fullName evidence="1">Uncharacterized protein</fullName>
    </submittedName>
</protein>
<dbReference type="Proteomes" id="UP001207654">
    <property type="component" value="Unassembled WGS sequence"/>
</dbReference>
<gene>
    <name evidence="1" type="ORF">OV287_20795</name>
</gene>
<evidence type="ECO:0000313" key="1">
    <source>
        <dbReference type="EMBL" id="MCY1076922.1"/>
    </source>
</evidence>
<evidence type="ECO:0000313" key="2">
    <source>
        <dbReference type="Proteomes" id="UP001207654"/>
    </source>
</evidence>
<keyword evidence="2" id="KW-1185">Reference proteome</keyword>
<name>A0ABT4A5K1_9BACT</name>
<organism evidence="1 2">
    <name type="scientific">Archangium lansingense</name>
    <dbReference type="NCBI Taxonomy" id="2995310"/>
    <lineage>
        <taxon>Bacteria</taxon>
        <taxon>Pseudomonadati</taxon>
        <taxon>Myxococcota</taxon>
        <taxon>Myxococcia</taxon>
        <taxon>Myxococcales</taxon>
        <taxon>Cystobacterineae</taxon>
        <taxon>Archangiaceae</taxon>
        <taxon>Archangium</taxon>
    </lineage>
</organism>
<dbReference type="EMBL" id="JAPNKA010000001">
    <property type="protein sequence ID" value="MCY1076922.1"/>
    <property type="molecule type" value="Genomic_DNA"/>
</dbReference>
<comment type="caution">
    <text evidence="1">The sequence shown here is derived from an EMBL/GenBank/DDBJ whole genome shotgun (WGS) entry which is preliminary data.</text>
</comment>
<reference evidence="1 2" key="1">
    <citation type="submission" date="2022-11" db="EMBL/GenBank/DDBJ databases">
        <title>Minimal conservation of predation-associated metabolite biosynthetic gene clusters underscores biosynthetic potential of Myxococcota including descriptions for ten novel species: Archangium lansinium sp. nov., Myxococcus landrumus sp. nov., Nannocystis bai.</title>
        <authorList>
            <person name="Ahearne A."/>
            <person name="Stevens C."/>
            <person name="Phillips K."/>
        </authorList>
    </citation>
    <scope>NUCLEOTIDE SEQUENCE [LARGE SCALE GENOMIC DNA]</scope>
    <source>
        <strain evidence="1 2">MIWBW</strain>
    </source>
</reference>
<proteinExistence type="predicted"/>